<dbReference type="GO" id="GO:0005615">
    <property type="term" value="C:extracellular space"/>
    <property type="evidence" value="ECO:0007669"/>
    <property type="project" value="TreeGrafter"/>
</dbReference>
<reference evidence="7 8" key="1">
    <citation type="submission" date="2013-12" db="EMBL/GenBank/DDBJ databases">
        <title>Draft genome of the parsitic nematode Ancylostoma duodenale.</title>
        <authorList>
            <person name="Mitreva M."/>
        </authorList>
    </citation>
    <scope>NUCLEOTIDE SEQUENCE [LARGE SCALE GENOMIC DNA]</scope>
    <source>
        <strain evidence="7 8">Zhejiang</strain>
    </source>
</reference>
<evidence type="ECO:0000259" key="6">
    <source>
        <dbReference type="Pfam" id="PF00135"/>
    </source>
</evidence>
<evidence type="ECO:0000256" key="4">
    <source>
        <dbReference type="ARBA" id="ARBA00023157"/>
    </source>
</evidence>
<proteinExistence type="inferred from homology"/>
<evidence type="ECO:0000256" key="2">
    <source>
        <dbReference type="ARBA" id="ARBA00022487"/>
    </source>
</evidence>
<keyword evidence="3 5" id="KW-0378">Hydrolase</keyword>
<dbReference type="PRINTS" id="PR00878">
    <property type="entry name" value="CHOLNESTRASE"/>
</dbReference>
<dbReference type="InterPro" id="IPR000997">
    <property type="entry name" value="Cholinesterase"/>
</dbReference>
<name>A0A0C2CBE2_9BILA</name>
<dbReference type="AlphaFoldDB" id="A0A0C2CBE2"/>
<dbReference type="EMBL" id="KN768045">
    <property type="protein sequence ID" value="KIH47172.1"/>
    <property type="molecule type" value="Genomic_DNA"/>
</dbReference>
<dbReference type="GO" id="GO:0003990">
    <property type="term" value="F:acetylcholinesterase activity"/>
    <property type="evidence" value="ECO:0007669"/>
    <property type="project" value="TreeGrafter"/>
</dbReference>
<evidence type="ECO:0000256" key="1">
    <source>
        <dbReference type="ARBA" id="ARBA00005964"/>
    </source>
</evidence>
<protein>
    <recommendedName>
        <fullName evidence="5">Carboxylic ester hydrolase</fullName>
        <ecNumber evidence="5">3.1.1.-</ecNumber>
    </recommendedName>
</protein>
<comment type="similarity">
    <text evidence="1 5">Belongs to the type-B carboxylesterase/lipase family.</text>
</comment>
<feature type="domain" description="Carboxylesterase type B" evidence="6">
    <location>
        <begin position="4"/>
        <end position="237"/>
    </location>
</feature>
<accession>A0A0C2CBE2</accession>
<organism evidence="7 8">
    <name type="scientific">Ancylostoma duodenale</name>
    <dbReference type="NCBI Taxonomy" id="51022"/>
    <lineage>
        <taxon>Eukaryota</taxon>
        <taxon>Metazoa</taxon>
        <taxon>Ecdysozoa</taxon>
        <taxon>Nematoda</taxon>
        <taxon>Chromadorea</taxon>
        <taxon>Rhabditida</taxon>
        <taxon>Rhabditina</taxon>
        <taxon>Rhabditomorpha</taxon>
        <taxon>Strongyloidea</taxon>
        <taxon>Ancylostomatidae</taxon>
        <taxon>Ancylostomatinae</taxon>
        <taxon>Ancylostoma</taxon>
    </lineage>
</organism>
<evidence type="ECO:0000313" key="7">
    <source>
        <dbReference type="EMBL" id="KIH47172.1"/>
    </source>
</evidence>
<dbReference type="GO" id="GO:0019695">
    <property type="term" value="P:choline metabolic process"/>
    <property type="evidence" value="ECO:0007669"/>
    <property type="project" value="TreeGrafter"/>
</dbReference>
<dbReference type="Pfam" id="PF00135">
    <property type="entry name" value="COesterase"/>
    <property type="match status" value="1"/>
</dbReference>
<dbReference type="Gene3D" id="3.40.50.1820">
    <property type="entry name" value="alpha/beta hydrolase"/>
    <property type="match status" value="1"/>
</dbReference>
<dbReference type="SUPFAM" id="SSF53474">
    <property type="entry name" value="alpha/beta-Hydrolases"/>
    <property type="match status" value="1"/>
</dbReference>
<dbReference type="InterPro" id="IPR019826">
    <property type="entry name" value="Carboxylesterase_B_AS"/>
</dbReference>
<evidence type="ECO:0000256" key="3">
    <source>
        <dbReference type="ARBA" id="ARBA00022801"/>
    </source>
</evidence>
<dbReference type="PANTHER" id="PTHR43918">
    <property type="entry name" value="ACETYLCHOLINESTERASE"/>
    <property type="match status" value="1"/>
</dbReference>
<keyword evidence="8" id="KW-1185">Reference proteome</keyword>
<dbReference type="InterPro" id="IPR050654">
    <property type="entry name" value="AChE-related_enzymes"/>
</dbReference>
<dbReference type="PANTHER" id="PTHR43918:SF12">
    <property type="entry name" value="ACETYLCHOLINESTERASE 1"/>
    <property type="match status" value="1"/>
</dbReference>
<evidence type="ECO:0000256" key="5">
    <source>
        <dbReference type="RuleBase" id="RU361235"/>
    </source>
</evidence>
<dbReference type="PROSITE" id="PS00122">
    <property type="entry name" value="CARBOXYLESTERASE_B_1"/>
    <property type="match status" value="1"/>
</dbReference>
<dbReference type="OrthoDB" id="19653at2759"/>
<dbReference type="GO" id="GO:0006581">
    <property type="term" value="P:acetylcholine catabolic process"/>
    <property type="evidence" value="ECO:0007669"/>
    <property type="project" value="TreeGrafter"/>
</dbReference>
<keyword evidence="2" id="KW-0719">Serine esterase</keyword>
<keyword evidence="4" id="KW-1015">Disulfide bond</keyword>
<evidence type="ECO:0000313" key="8">
    <source>
        <dbReference type="Proteomes" id="UP000054047"/>
    </source>
</evidence>
<dbReference type="EC" id="3.1.1.-" evidence="5"/>
<dbReference type="InterPro" id="IPR029058">
    <property type="entry name" value="AB_hydrolase_fold"/>
</dbReference>
<dbReference type="InterPro" id="IPR002018">
    <property type="entry name" value="CarbesteraseB"/>
</dbReference>
<sequence length="241" mass="27212">MFPRFRKPKPKHPWRTPLNATVWPNSCIQSFDTYFGEFYGSTMWNANTPTSEDCLYMNIFVPGKIDPTKRLAVMVWVYGGGFWSGTSTLDVYDGRILPVEENIILVSMNYRVSMLGFLYLGRPEAPGNMGLWDQQLALKWVHKNIDVFGGDPSRIVLFGESAGAASVNMHMLSARSTPYFQRAIIQSGAATAPWSIEPRDVALARTVVLYNAMKCGNMSLQNPDYDKILYCFLRADADLIR</sequence>
<dbReference type="Proteomes" id="UP000054047">
    <property type="component" value="Unassembled WGS sequence"/>
</dbReference>
<dbReference type="GO" id="GO:0005886">
    <property type="term" value="C:plasma membrane"/>
    <property type="evidence" value="ECO:0007669"/>
    <property type="project" value="TreeGrafter"/>
</dbReference>
<gene>
    <name evidence="7" type="ORF">ANCDUO_22773</name>
</gene>